<evidence type="ECO:0000313" key="2">
    <source>
        <dbReference type="Proteomes" id="UP001163603"/>
    </source>
</evidence>
<dbReference type="EMBL" id="CM047750">
    <property type="protein sequence ID" value="KAJ0007723.1"/>
    <property type="molecule type" value="Genomic_DNA"/>
</dbReference>
<comment type="caution">
    <text evidence="1">The sequence shown here is derived from an EMBL/GenBank/DDBJ whole genome shotgun (WGS) entry which is preliminary data.</text>
</comment>
<sequence>MIDVDDVCKQADSVRIDIIAKCVDSIIVAAVFQVNLFVVHSQVMDLGCLKGRNLDKNHASVLGSSYFLF</sequence>
<reference evidence="2" key="1">
    <citation type="journal article" date="2023" name="G3 (Bethesda)">
        <title>Genome assembly and association tests identify interacting loci associated with vigor, precocity, and sex in interspecific pistachio rootstocks.</title>
        <authorList>
            <person name="Palmer W."/>
            <person name="Jacygrad E."/>
            <person name="Sagayaradj S."/>
            <person name="Cavanaugh K."/>
            <person name="Han R."/>
            <person name="Bertier L."/>
            <person name="Beede B."/>
            <person name="Kafkas S."/>
            <person name="Golino D."/>
            <person name="Preece J."/>
            <person name="Michelmore R."/>
        </authorList>
    </citation>
    <scope>NUCLEOTIDE SEQUENCE [LARGE SCALE GENOMIC DNA]</scope>
</reference>
<protein>
    <submittedName>
        <fullName evidence="1">Uncharacterized protein</fullName>
    </submittedName>
</protein>
<evidence type="ECO:0000313" key="1">
    <source>
        <dbReference type="EMBL" id="KAJ0007723.1"/>
    </source>
</evidence>
<gene>
    <name evidence="1" type="ORF">Pint_30599</name>
</gene>
<accession>A0ACC0X259</accession>
<proteinExistence type="predicted"/>
<keyword evidence="2" id="KW-1185">Reference proteome</keyword>
<dbReference type="Proteomes" id="UP001163603">
    <property type="component" value="Chromosome 15"/>
</dbReference>
<name>A0ACC0X259_9ROSI</name>
<organism evidence="1 2">
    <name type="scientific">Pistacia integerrima</name>
    <dbReference type="NCBI Taxonomy" id="434235"/>
    <lineage>
        <taxon>Eukaryota</taxon>
        <taxon>Viridiplantae</taxon>
        <taxon>Streptophyta</taxon>
        <taxon>Embryophyta</taxon>
        <taxon>Tracheophyta</taxon>
        <taxon>Spermatophyta</taxon>
        <taxon>Magnoliopsida</taxon>
        <taxon>eudicotyledons</taxon>
        <taxon>Gunneridae</taxon>
        <taxon>Pentapetalae</taxon>
        <taxon>rosids</taxon>
        <taxon>malvids</taxon>
        <taxon>Sapindales</taxon>
        <taxon>Anacardiaceae</taxon>
        <taxon>Pistacia</taxon>
    </lineage>
</organism>